<organism evidence="3 4">
    <name type="scientific">Habropoda laboriosa</name>
    <dbReference type="NCBI Taxonomy" id="597456"/>
    <lineage>
        <taxon>Eukaryota</taxon>
        <taxon>Metazoa</taxon>
        <taxon>Ecdysozoa</taxon>
        <taxon>Arthropoda</taxon>
        <taxon>Hexapoda</taxon>
        <taxon>Insecta</taxon>
        <taxon>Pterygota</taxon>
        <taxon>Neoptera</taxon>
        <taxon>Endopterygota</taxon>
        <taxon>Hymenoptera</taxon>
        <taxon>Apocrita</taxon>
        <taxon>Aculeata</taxon>
        <taxon>Apoidea</taxon>
        <taxon>Anthophila</taxon>
        <taxon>Apidae</taxon>
        <taxon>Habropoda</taxon>
    </lineage>
</organism>
<evidence type="ECO:0000256" key="2">
    <source>
        <dbReference type="SAM" id="MobiDB-lite"/>
    </source>
</evidence>
<proteinExistence type="predicted"/>
<evidence type="ECO:0000313" key="3">
    <source>
        <dbReference type="EMBL" id="KOC67482.1"/>
    </source>
</evidence>
<protein>
    <submittedName>
        <fullName evidence="3">Uncharacterized protein</fullName>
    </submittedName>
</protein>
<dbReference type="AlphaFoldDB" id="A0A0L7R9D3"/>
<evidence type="ECO:0000313" key="4">
    <source>
        <dbReference type="Proteomes" id="UP000053825"/>
    </source>
</evidence>
<feature type="coiled-coil region" evidence="1">
    <location>
        <begin position="212"/>
        <end position="245"/>
    </location>
</feature>
<feature type="region of interest" description="Disordered" evidence="2">
    <location>
        <begin position="137"/>
        <end position="165"/>
    </location>
</feature>
<feature type="compositionally biased region" description="Acidic residues" evidence="2">
    <location>
        <begin position="137"/>
        <end position="161"/>
    </location>
</feature>
<gene>
    <name evidence="3" type="ORF">WH47_11661</name>
</gene>
<dbReference type="EMBL" id="KQ414627">
    <property type="protein sequence ID" value="KOC67482.1"/>
    <property type="molecule type" value="Genomic_DNA"/>
</dbReference>
<feature type="region of interest" description="Disordered" evidence="2">
    <location>
        <begin position="176"/>
        <end position="195"/>
    </location>
</feature>
<evidence type="ECO:0000256" key="1">
    <source>
        <dbReference type="SAM" id="Coils"/>
    </source>
</evidence>
<keyword evidence="1" id="KW-0175">Coiled coil</keyword>
<reference evidence="3 4" key="1">
    <citation type="submission" date="2015-07" db="EMBL/GenBank/DDBJ databases">
        <title>The genome of Habropoda laboriosa.</title>
        <authorList>
            <person name="Pan H."/>
            <person name="Kapheim K."/>
        </authorList>
    </citation>
    <scope>NUCLEOTIDE SEQUENCE [LARGE SCALE GENOMIC DNA]</scope>
    <source>
        <strain evidence="3">0110345459</strain>
    </source>
</reference>
<sequence>MDSRPAIKWSPSVNGRDHKLSWRFRKRELFPPFLQNKLPDFLSDLEEYVETPGKHIMFGDRFTICRNLDSSQPENLNPQEENFFVPCKDDCRTSKLMCAILHDKSDAERISAREITDTKLDAFEPRVDQDYQRFEGDFVDEQPKDEDEGEMEDEEVEEEEQEEKRRLPWMGMCETPLSSSDCEEEEPPDTTDPYISHKLRVLPGKFDAKTAYEEWERKERTAEARKQLEESKQRVSRSIRRLSEETADENVLISSVVLEAVCEEVTLTLMDAKIDTSIHTFVNIAVIWALSELESFNRDMLSDEQLRLPEEFMLYDRKNMFEMTGINRLRKMLLGVYRPPFSRNMYTTLHRRLPWPYVSPSHERGHTKFYPNVRERVEEKSPNTILDNAIMRTATYIPDMRCFHRGDVLDISQVAYRRKTKYYSLPTISRIRLMEDMFVQLVSFM</sequence>
<keyword evidence="4" id="KW-1185">Reference proteome</keyword>
<accession>A0A0L7R9D3</accession>
<dbReference type="Proteomes" id="UP000053825">
    <property type="component" value="Unassembled WGS sequence"/>
</dbReference>
<name>A0A0L7R9D3_9HYME</name>